<accession>A0A0K0EDY2</accession>
<dbReference type="WBParaSite" id="SSTP_0000769600.1">
    <property type="protein sequence ID" value="SSTP_0000769600.1"/>
    <property type="gene ID" value="SSTP_0000769600"/>
</dbReference>
<proteinExistence type="predicted"/>
<dbReference type="Proteomes" id="UP000035681">
    <property type="component" value="Unplaced"/>
</dbReference>
<keyword evidence="1" id="KW-1185">Reference proteome</keyword>
<reference evidence="2" key="1">
    <citation type="submission" date="2015-08" db="UniProtKB">
        <authorList>
            <consortium name="WormBaseParasite"/>
        </authorList>
    </citation>
    <scope>IDENTIFICATION</scope>
</reference>
<protein>
    <submittedName>
        <fullName evidence="2">Centromere protein K</fullName>
    </submittedName>
</protein>
<evidence type="ECO:0000313" key="1">
    <source>
        <dbReference type="Proteomes" id="UP000035681"/>
    </source>
</evidence>
<sequence>MLARRQRRSRSVGPGLKLHRLGPASRALDDNYIGRYRARNNLSKNVFTRELQTIAKYFEDMIDICDNEVITNEDYELEPTDIQIPEDKLDLINNIQARILKESLDCKLSQEISSLKELEIMVSGEETITRLEKDASNALDLWKLNNQRRKDVSIYESKMENRINYLTEYQKNIEIFTAEFVNPILCKSQQREELLSTAGKKITEIEEIFNKLTGLNM</sequence>
<name>A0A0K0EDY2_STRER</name>
<dbReference type="WBParaSite" id="TCONS_00006977.p1">
    <property type="protein sequence ID" value="TCONS_00006977.p1"/>
    <property type="gene ID" value="XLOC_005059"/>
</dbReference>
<dbReference type="AlphaFoldDB" id="A0A0K0EDY2"/>
<organism evidence="2">
    <name type="scientific">Strongyloides stercoralis</name>
    <name type="common">Threadworm</name>
    <dbReference type="NCBI Taxonomy" id="6248"/>
    <lineage>
        <taxon>Eukaryota</taxon>
        <taxon>Metazoa</taxon>
        <taxon>Ecdysozoa</taxon>
        <taxon>Nematoda</taxon>
        <taxon>Chromadorea</taxon>
        <taxon>Rhabditida</taxon>
        <taxon>Tylenchina</taxon>
        <taxon>Panagrolaimomorpha</taxon>
        <taxon>Strongyloidoidea</taxon>
        <taxon>Strongyloididae</taxon>
        <taxon>Strongyloides</taxon>
    </lineage>
</organism>
<evidence type="ECO:0000313" key="2">
    <source>
        <dbReference type="WBParaSite" id="SSTP_0000769600.1"/>
    </source>
</evidence>